<reference evidence="1" key="1">
    <citation type="journal article" date="2020" name="Stud. Mycol.">
        <title>101 Dothideomycetes genomes: a test case for predicting lifestyles and emergence of pathogens.</title>
        <authorList>
            <person name="Haridas S."/>
            <person name="Albert R."/>
            <person name="Binder M."/>
            <person name="Bloem J."/>
            <person name="Labutti K."/>
            <person name="Salamov A."/>
            <person name="Andreopoulos B."/>
            <person name="Baker S."/>
            <person name="Barry K."/>
            <person name="Bills G."/>
            <person name="Bluhm B."/>
            <person name="Cannon C."/>
            <person name="Castanera R."/>
            <person name="Culley D."/>
            <person name="Daum C."/>
            <person name="Ezra D."/>
            <person name="Gonzalez J."/>
            <person name="Henrissat B."/>
            <person name="Kuo A."/>
            <person name="Liang C."/>
            <person name="Lipzen A."/>
            <person name="Lutzoni F."/>
            <person name="Magnuson J."/>
            <person name="Mondo S."/>
            <person name="Nolan M."/>
            <person name="Ohm R."/>
            <person name="Pangilinan J."/>
            <person name="Park H.-J."/>
            <person name="Ramirez L."/>
            <person name="Alfaro M."/>
            <person name="Sun H."/>
            <person name="Tritt A."/>
            <person name="Yoshinaga Y."/>
            <person name="Zwiers L.-H."/>
            <person name="Turgeon B."/>
            <person name="Goodwin S."/>
            <person name="Spatafora J."/>
            <person name="Crous P."/>
            <person name="Grigoriev I."/>
        </authorList>
    </citation>
    <scope>NUCLEOTIDE SEQUENCE</scope>
    <source>
        <strain evidence="1">CBS 207.26</strain>
    </source>
</reference>
<proteinExistence type="predicted"/>
<organism evidence="1 2">
    <name type="scientific">Zopfia rhizophila CBS 207.26</name>
    <dbReference type="NCBI Taxonomy" id="1314779"/>
    <lineage>
        <taxon>Eukaryota</taxon>
        <taxon>Fungi</taxon>
        <taxon>Dikarya</taxon>
        <taxon>Ascomycota</taxon>
        <taxon>Pezizomycotina</taxon>
        <taxon>Dothideomycetes</taxon>
        <taxon>Dothideomycetes incertae sedis</taxon>
        <taxon>Zopfiaceae</taxon>
        <taxon>Zopfia</taxon>
    </lineage>
</organism>
<dbReference type="OrthoDB" id="5588148at2759"/>
<dbReference type="InterPro" id="IPR043502">
    <property type="entry name" value="DNA/RNA_pol_sf"/>
</dbReference>
<feature type="non-terminal residue" evidence="1">
    <location>
        <position position="1"/>
    </location>
</feature>
<sequence>INYILYKYLDIFVIAYLDNILVYINRTLKKHKVYIKKLEKCKFYVIKIEFLKFIILREGILVDLKKLVEIYN</sequence>
<name>A0A6A6E131_9PEZI</name>
<protein>
    <recommendedName>
        <fullName evidence="3">Reverse transcriptase domain-containing protein</fullName>
    </recommendedName>
</protein>
<gene>
    <name evidence="1" type="ORF">K469DRAFT_580683</name>
</gene>
<evidence type="ECO:0008006" key="3">
    <source>
        <dbReference type="Google" id="ProtNLM"/>
    </source>
</evidence>
<dbReference type="AlphaFoldDB" id="A0A6A6E131"/>
<keyword evidence="2" id="KW-1185">Reference proteome</keyword>
<dbReference type="EMBL" id="ML994639">
    <property type="protein sequence ID" value="KAF2184188.1"/>
    <property type="molecule type" value="Genomic_DNA"/>
</dbReference>
<accession>A0A6A6E131</accession>
<dbReference type="Proteomes" id="UP000800200">
    <property type="component" value="Unassembled WGS sequence"/>
</dbReference>
<evidence type="ECO:0000313" key="2">
    <source>
        <dbReference type="Proteomes" id="UP000800200"/>
    </source>
</evidence>
<evidence type="ECO:0000313" key="1">
    <source>
        <dbReference type="EMBL" id="KAF2184188.1"/>
    </source>
</evidence>
<dbReference type="SUPFAM" id="SSF56672">
    <property type="entry name" value="DNA/RNA polymerases"/>
    <property type="match status" value="1"/>
</dbReference>